<comment type="caution">
    <text evidence="2">The sequence shown here is derived from an EMBL/GenBank/DDBJ whole genome shotgun (WGS) entry which is preliminary data.</text>
</comment>
<feature type="region of interest" description="Disordered" evidence="1">
    <location>
        <begin position="1"/>
        <end position="20"/>
    </location>
</feature>
<keyword evidence="3" id="KW-1185">Reference proteome</keyword>
<sequence>MQTPQGASTAPPFDNETVASRSSNHAFQTRIINIDPSGDIVAAKLSYNGKFLAVLVENRLLVFNSHGWRKMSSTNVGGSGHGTSQDIHWRPNSDDEIIVVGKDGTVACFEGASTGVNVLLCRLNYLMGSMNLTGHSQVRFSVVNEEGSELAAIRDRCLHVHGHPFDGVFSYASKTSLPPPGHPEVENYEASGLISLAYVNEHAVLVGFEVGVLVISTTAPYIITLRSILAPELHSKEITVSRTKQDFLALTRRGGYNFFEGDAHGLVVPARTNALTHTWVSGVTTAAGTSHQSFERAIFLGNTRDSIVLGASSGDLLLISPGKTQVLHLPGFVSVHRLETGNLNGKPTIIVALQDEIGSSAVAIVALYPDTDFQEVLLIDEEQRTQTTVRRQVGRTVLIEINYLRHSSDTSCSNTS</sequence>
<reference evidence="2" key="1">
    <citation type="submission" date="2022-07" db="EMBL/GenBank/DDBJ databases">
        <title>Genome Sequence of Agrocybe chaxingu.</title>
        <authorList>
            <person name="Buettner E."/>
        </authorList>
    </citation>
    <scope>NUCLEOTIDE SEQUENCE</scope>
    <source>
        <strain evidence="2">MP-N11</strain>
    </source>
</reference>
<name>A0A9W8MRL7_9AGAR</name>
<dbReference type="SUPFAM" id="SSF50969">
    <property type="entry name" value="YVTN repeat-like/Quinoprotein amine dehydrogenase"/>
    <property type="match status" value="1"/>
</dbReference>
<dbReference type="AlphaFoldDB" id="A0A9W8MRL7"/>
<evidence type="ECO:0000256" key="1">
    <source>
        <dbReference type="SAM" id="MobiDB-lite"/>
    </source>
</evidence>
<gene>
    <name evidence="2" type="ORF">NLJ89_g9025</name>
</gene>
<dbReference type="InterPro" id="IPR011044">
    <property type="entry name" value="Quino_amine_DH_bsu"/>
</dbReference>
<protein>
    <submittedName>
        <fullName evidence="2">Uncharacterized protein</fullName>
    </submittedName>
</protein>
<accession>A0A9W8MRL7</accession>
<evidence type="ECO:0000313" key="2">
    <source>
        <dbReference type="EMBL" id="KAJ3502133.1"/>
    </source>
</evidence>
<dbReference type="EMBL" id="JANKHO010001325">
    <property type="protein sequence ID" value="KAJ3502133.1"/>
    <property type="molecule type" value="Genomic_DNA"/>
</dbReference>
<dbReference type="Proteomes" id="UP001148786">
    <property type="component" value="Unassembled WGS sequence"/>
</dbReference>
<evidence type="ECO:0000313" key="3">
    <source>
        <dbReference type="Proteomes" id="UP001148786"/>
    </source>
</evidence>
<proteinExistence type="predicted"/>
<organism evidence="2 3">
    <name type="scientific">Agrocybe chaxingu</name>
    <dbReference type="NCBI Taxonomy" id="84603"/>
    <lineage>
        <taxon>Eukaryota</taxon>
        <taxon>Fungi</taxon>
        <taxon>Dikarya</taxon>
        <taxon>Basidiomycota</taxon>
        <taxon>Agaricomycotina</taxon>
        <taxon>Agaricomycetes</taxon>
        <taxon>Agaricomycetidae</taxon>
        <taxon>Agaricales</taxon>
        <taxon>Agaricineae</taxon>
        <taxon>Strophariaceae</taxon>
        <taxon>Agrocybe</taxon>
    </lineage>
</organism>